<name>A0AA40FL98_9HYME</name>
<comment type="caution">
    <text evidence="2">The sequence shown here is derived from an EMBL/GenBank/DDBJ whole genome shotgun (WGS) entry which is preliminary data.</text>
</comment>
<gene>
    <name evidence="2" type="ORF">K0M31_010547</name>
</gene>
<dbReference type="Proteomes" id="UP001177670">
    <property type="component" value="Unassembled WGS sequence"/>
</dbReference>
<feature type="compositionally biased region" description="Basic and acidic residues" evidence="1">
    <location>
        <begin position="21"/>
        <end position="38"/>
    </location>
</feature>
<protein>
    <submittedName>
        <fullName evidence="2">Uncharacterized protein</fullName>
    </submittedName>
</protein>
<evidence type="ECO:0000313" key="2">
    <source>
        <dbReference type="EMBL" id="KAK1121240.1"/>
    </source>
</evidence>
<proteinExistence type="predicted"/>
<accession>A0AA40FL98</accession>
<sequence length="101" mass="10977">MDVCTKRSTYARLKASGSSVDEDKTNLRGDGPPRRNEDNLPGNGSNLPCSWNQNVYASFVSACGKHTACRRVFVRIVPEARGSKDGDDSLKARSCEIAANE</sequence>
<evidence type="ECO:0000256" key="1">
    <source>
        <dbReference type="SAM" id="MobiDB-lite"/>
    </source>
</evidence>
<reference evidence="2" key="1">
    <citation type="submission" date="2021-10" db="EMBL/GenBank/DDBJ databases">
        <title>Melipona bicolor Genome sequencing and assembly.</title>
        <authorList>
            <person name="Araujo N.S."/>
            <person name="Arias M.C."/>
        </authorList>
    </citation>
    <scope>NUCLEOTIDE SEQUENCE</scope>
    <source>
        <strain evidence="2">USP_2M_L1-L4_2017</strain>
        <tissue evidence="2">Whole body</tissue>
    </source>
</reference>
<organism evidence="2 3">
    <name type="scientific">Melipona bicolor</name>
    <dbReference type="NCBI Taxonomy" id="60889"/>
    <lineage>
        <taxon>Eukaryota</taxon>
        <taxon>Metazoa</taxon>
        <taxon>Ecdysozoa</taxon>
        <taxon>Arthropoda</taxon>
        <taxon>Hexapoda</taxon>
        <taxon>Insecta</taxon>
        <taxon>Pterygota</taxon>
        <taxon>Neoptera</taxon>
        <taxon>Endopterygota</taxon>
        <taxon>Hymenoptera</taxon>
        <taxon>Apocrita</taxon>
        <taxon>Aculeata</taxon>
        <taxon>Apoidea</taxon>
        <taxon>Anthophila</taxon>
        <taxon>Apidae</taxon>
        <taxon>Melipona</taxon>
    </lineage>
</organism>
<evidence type="ECO:0000313" key="3">
    <source>
        <dbReference type="Proteomes" id="UP001177670"/>
    </source>
</evidence>
<keyword evidence="3" id="KW-1185">Reference proteome</keyword>
<dbReference type="AlphaFoldDB" id="A0AA40FL98"/>
<dbReference type="EMBL" id="JAHYIQ010000027">
    <property type="protein sequence ID" value="KAK1121240.1"/>
    <property type="molecule type" value="Genomic_DNA"/>
</dbReference>
<feature type="region of interest" description="Disordered" evidence="1">
    <location>
        <begin position="14"/>
        <end position="46"/>
    </location>
</feature>